<keyword evidence="3" id="KW-0479">Metal-binding</keyword>
<evidence type="ECO:0000256" key="6">
    <source>
        <dbReference type="ARBA" id="ARBA00023014"/>
    </source>
</evidence>
<feature type="domain" description="4Fe-4S ferredoxin-type" evidence="7">
    <location>
        <begin position="175"/>
        <end position="202"/>
    </location>
</feature>
<dbReference type="SUPFAM" id="SSF54862">
    <property type="entry name" value="4Fe-4S ferredoxins"/>
    <property type="match status" value="1"/>
</dbReference>
<dbReference type="Gene3D" id="3.30.70.20">
    <property type="match status" value="1"/>
</dbReference>
<dbReference type="InterPro" id="IPR011576">
    <property type="entry name" value="Pyridox_Oxase_N"/>
</dbReference>
<reference evidence="8 9" key="1">
    <citation type="submission" date="2018-08" db="EMBL/GenBank/DDBJ databases">
        <title>A genome reference for cultivated species of the human gut microbiota.</title>
        <authorList>
            <person name="Zou Y."/>
            <person name="Xue W."/>
            <person name="Luo G."/>
        </authorList>
    </citation>
    <scope>NUCLEOTIDE SEQUENCE [LARGE SCALE GENOMIC DNA]</scope>
    <source>
        <strain evidence="8 9">AM25-6</strain>
    </source>
</reference>
<keyword evidence="1" id="KW-0813">Transport</keyword>
<sequence length="202" mass="23355">MNAKELLLVLREIKDVSFSSVDKNTNPKCRIIDVMLVEDEKLYFLTARGKDFYKELMANNKVAVTALTENFESIRLEGKANKVGDNKYYLDKIFECNPVMNEVYPGDSRDILDVFCIDKGIIEYFDLSKHPIYRETFSFGGEKIKDKGYFINETCINCKKCFNLCPQSAIYELNGIMNIKNENCLHCGLCYENCPVKAVERW</sequence>
<keyword evidence="6" id="KW-0411">Iron-sulfur</keyword>
<dbReference type="Proteomes" id="UP000261212">
    <property type="component" value="Unassembled WGS sequence"/>
</dbReference>
<dbReference type="Gene3D" id="2.30.110.10">
    <property type="entry name" value="Electron Transport, Fmn-binding Protein, Chain A"/>
    <property type="match status" value="1"/>
</dbReference>
<gene>
    <name evidence="8" type="ORF">DW687_03920</name>
</gene>
<keyword evidence="5" id="KW-0408">Iron</keyword>
<dbReference type="GO" id="GO:0046872">
    <property type="term" value="F:metal ion binding"/>
    <property type="evidence" value="ECO:0007669"/>
    <property type="project" value="UniProtKB-KW"/>
</dbReference>
<evidence type="ECO:0000256" key="4">
    <source>
        <dbReference type="ARBA" id="ARBA00022982"/>
    </source>
</evidence>
<dbReference type="RefSeq" id="WP_117531693.1">
    <property type="nucleotide sequence ID" value="NZ_QUSM01000002.1"/>
</dbReference>
<evidence type="ECO:0000313" key="8">
    <source>
        <dbReference type="EMBL" id="RGD75481.1"/>
    </source>
</evidence>
<dbReference type="AlphaFoldDB" id="A0A3E3E1P4"/>
<dbReference type="EMBL" id="QUSM01000002">
    <property type="protein sequence ID" value="RGD75481.1"/>
    <property type="molecule type" value="Genomic_DNA"/>
</dbReference>
<accession>A0A3E3E1P4</accession>
<feature type="domain" description="4Fe-4S ferredoxin-type" evidence="7">
    <location>
        <begin position="147"/>
        <end position="170"/>
    </location>
</feature>
<dbReference type="GO" id="GO:0051539">
    <property type="term" value="F:4 iron, 4 sulfur cluster binding"/>
    <property type="evidence" value="ECO:0007669"/>
    <property type="project" value="UniProtKB-KW"/>
</dbReference>
<organism evidence="8 9">
    <name type="scientific">Anaerofustis stercorihominis</name>
    <dbReference type="NCBI Taxonomy" id="214853"/>
    <lineage>
        <taxon>Bacteria</taxon>
        <taxon>Bacillati</taxon>
        <taxon>Bacillota</taxon>
        <taxon>Clostridia</taxon>
        <taxon>Eubacteriales</taxon>
        <taxon>Eubacteriaceae</taxon>
        <taxon>Anaerofustis</taxon>
    </lineage>
</organism>
<dbReference type="InterPro" id="IPR017896">
    <property type="entry name" value="4Fe4S_Fe-S-bd"/>
</dbReference>
<dbReference type="PANTHER" id="PTHR42859:SF10">
    <property type="entry name" value="DIMETHYLSULFOXIDE REDUCTASE CHAIN B"/>
    <property type="match status" value="1"/>
</dbReference>
<evidence type="ECO:0000256" key="3">
    <source>
        <dbReference type="ARBA" id="ARBA00022723"/>
    </source>
</evidence>
<evidence type="ECO:0000259" key="7">
    <source>
        <dbReference type="PROSITE" id="PS51379"/>
    </source>
</evidence>
<keyword evidence="2" id="KW-0004">4Fe-4S</keyword>
<dbReference type="PANTHER" id="PTHR42859">
    <property type="entry name" value="OXIDOREDUCTASE"/>
    <property type="match status" value="1"/>
</dbReference>
<dbReference type="InterPro" id="IPR017900">
    <property type="entry name" value="4Fe4S_Fe_S_CS"/>
</dbReference>
<protein>
    <submittedName>
        <fullName evidence="8">4Fe-4S dicluster domain-containing protein</fullName>
    </submittedName>
</protein>
<dbReference type="Pfam" id="PF01243">
    <property type="entry name" value="PNPOx_N"/>
    <property type="match status" value="1"/>
</dbReference>
<dbReference type="InterPro" id="IPR012349">
    <property type="entry name" value="Split_barrel_FMN-bd"/>
</dbReference>
<proteinExistence type="predicted"/>
<evidence type="ECO:0000313" key="9">
    <source>
        <dbReference type="Proteomes" id="UP000261212"/>
    </source>
</evidence>
<evidence type="ECO:0000256" key="5">
    <source>
        <dbReference type="ARBA" id="ARBA00023004"/>
    </source>
</evidence>
<dbReference type="PROSITE" id="PS51379">
    <property type="entry name" value="4FE4S_FER_2"/>
    <property type="match status" value="2"/>
</dbReference>
<keyword evidence="4" id="KW-0249">Electron transport</keyword>
<evidence type="ECO:0000256" key="1">
    <source>
        <dbReference type="ARBA" id="ARBA00022448"/>
    </source>
</evidence>
<dbReference type="PROSITE" id="PS00198">
    <property type="entry name" value="4FE4S_FER_1"/>
    <property type="match status" value="1"/>
</dbReference>
<comment type="caution">
    <text evidence="8">The sequence shown here is derived from an EMBL/GenBank/DDBJ whole genome shotgun (WGS) entry which is preliminary data.</text>
</comment>
<dbReference type="SUPFAM" id="SSF50475">
    <property type="entry name" value="FMN-binding split barrel"/>
    <property type="match status" value="1"/>
</dbReference>
<evidence type="ECO:0000256" key="2">
    <source>
        <dbReference type="ARBA" id="ARBA00022485"/>
    </source>
</evidence>
<dbReference type="Pfam" id="PF13237">
    <property type="entry name" value="Fer4_10"/>
    <property type="match status" value="1"/>
</dbReference>
<name>A0A3E3E1P4_9FIRM</name>
<dbReference type="InterPro" id="IPR050294">
    <property type="entry name" value="RnfB_subfamily"/>
</dbReference>